<dbReference type="EC" id="5.2.1.8" evidence="3 12"/>
<dbReference type="InterPro" id="IPR046357">
    <property type="entry name" value="PPIase_dom_sf"/>
</dbReference>
<dbReference type="Gene3D" id="3.30.70.1050">
    <property type="entry name" value="Trigger factor ribosome-binding domain"/>
    <property type="match status" value="1"/>
</dbReference>
<dbReference type="GO" id="GO:0051083">
    <property type="term" value="P:'de novo' cotranslational protein folding"/>
    <property type="evidence" value="ECO:0007669"/>
    <property type="project" value="TreeGrafter"/>
</dbReference>
<comment type="caution">
    <text evidence="17">The sequence shown here is derived from an EMBL/GenBank/DDBJ whole genome shotgun (WGS) entry which is preliminary data.</text>
</comment>
<evidence type="ECO:0000256" key="5">
    <source>
        <dbReference type="ARBA" id="ARBA00022618"/>
    </source>
</evidence>
<dbReference type="Gene3D" id="1.10.3120.10">
    <property type="entry name" value="Trigger factor, C-terminal domain"/>
    <property type="match status" value="1"/>
</dbReference>
<dbReference type="InterPro" id="IPR008881">
    <property type="entry name" value="Trigger_fac_ribosome-bd_bac"/>
</dbReference>
<dbReference type="GO" id="GO:0005737">
    <property type="term" value="C:cytoplasm"/>
    <property type="evidence" value="ECO:0007669"/>
    <property type="project" value="UniProtKB-SubCell"/>
</dbReference>
<feature type="domain" description="PPIase FKBP-type" evidence="16">
    <location>
        <begin position="163"/>
        <end position="248"/>
    </location>
</feature>
<dbReference type="InterPro" id="IPR027304">
    <property type="entry name" value="Trigger_fact/SurA_dom_sf"/>
</dbReference>
<dbReference type="GO" id="GO:0043335">
    <property type="term" value="P:protein unfolding"/>
    <property type="evidence" value="ECO:0007669"/>
    <property type="project" value="TreeGrafter"/>
</dbReference>
<evidence type="ECO:0000313" key="17">
    <source>
        <dbReference type="EMBL" id="HJB39450.1"/>
    </source>
</evidence>
<dbReference type="GO" id="GO:0044183">
    <property type="term" value="F:protein folding chaperone"/>
    <property type="evidence" value="ECO:0007669"/>
    <property type="project" value="TreeGrafter"/>
</dbReference>
<dbReference type="InterPro" id="IPR037041">
    <property type="entry name" value="Trigger_fac_C_sf"/>
</dbReference>
<accession>A0A9D2M0Y6</accession>
<dbReference type="PROSITE" id="PS50059">
    <property type="entry name" value="FKBP_PPIASE"/>
    <property type="match status" value="1"/>
</dbReference>
<comment type="domain">
    <text evidence="12">Consists of 3 domains; the N-terminus binds the ribosome, the middle domain has PPIase activity, while the C-terminus has intrinsic chaperone activity on its own.</text>
</comment>
<dbReference type="NCBIfam" id="TIGR00115">
    <property type="entry name" value="tig"/>
    <property type="match status" value="1"/>
</dbReference>
<keyword evidence="6 12" id="KW-0697">Rotamase</keyword>
<dbReference type="PANTHER" id="PTHR30560:SF3">
    <property type="entry name" value="TRIGGER FACTOR-LIKE PROTEIN TIG, CHLOROPLASTIC"/>
    <property type="match status" value="1"/>
</dbReference>
<dbReference type="Pfam" id="PF05698">
    <property type="entry name" value="Trigger_C"/>
    <property type="match status" value="1"/>
</dbReference>
<keyword evidence="5 12" id="KW-0132">Cell division</keyword>
<organism evidence="17 18">
    <name type="scientific">Candidatus Ruthenibacterium avium</name>
    <dbReference type="NCBI Taxonomy" id="2838751"/>
    <lineage>
        <taxon>Bacteria</taxon>
        <taxon>Bacillati</taxon>
        <taxon>Bacillota</taxon>
        <taxon>Clostridia</taxon>
        <taxon>Eubacteriales</taxon>
        <taxon>Oscillospiraceae</taxon>
        <taxon>Ruthenibacterium</taxon>
    </lineage>
</organism>
<evidence type="ECO:0000256" key="4">
    <source>
        <dbReference type="ARBA" id="ARBA00016902"/>
    </source>
</evidence>
<comment type="similarity">
    <text evidence="2 12 14">Belongs to the FKBP-type PPIase family. Tig subfamily.</text>
</comment>
<dbReference type="GO" id="GO:0003755">
    <property type="term" value="F:peptidyl-prolyl cis-trans isomerase activity"/>
    <property type="evidence" value="ECO:0007669"/>
    <property type="project" value="UniProtKB-UniRule"/>
</dbReference>
<dbReference type="AlphaFoldDB" id="A0A9D2M0Y6"/>
<reference evidence="17" key="2">
    <citation type="submission" date="2021-04" db="EMBL/GenBank/DDBJ databases">
        <authorList>
            <person name="Gilroy R."/>
        </authorList>
    </citation>
    <scope>NUCLEOTIDE SEQUENCE</scope>
    <source>
        <strain evidence="17">ChiBcec8-14828</strain>
    </source>
</reference>
<dbReference type="Pfam" id="PF00254">
    <property type="entry name" value="FKBP_C"/>
    <property type="match status" value="1"/>
</dbReference>
<dbReference type="HAMAP" id="MF_00303">
    <property type="entry name" value="Trigger_factor_Tig"/>
    <property type="match status" value="1"/>
</dbReference>
<comment type="catalytic activity">
    <reaction evidence="1 12 13">
        <text>[protein]-peptidylproline (omega=180) = [protein]-peptidylproline (omega=0)</text>
        <dbReference type="Rhea" id="RHEA:16237"/>
        <dbReference type="Rhea" id="RHEA-COMP:10747"/>
        <dbReference type="Rhea" id="RHEA-COMP:10748"/>
        <dbReference type="ChEBI" id="CHEBI:83833"/>
        <dbReference type="ChEBI" id="CHEBI:83834"/>
        <dbReference type="EC" id="5.2.1.8"/>
    </reaction>
</comment>
<dbReference type="PIRSF" id="PIRSF003095">
    <property type="entry name" value="Trigger_factor"/>
    <property type="match status" value="1"/>
</dbReference>
<evidence type="ECO:0000256" key="14">
    <source>
        <dbReference type="RuleBase" id="RU003914"/>
    </source>
</evidence>
<evidence type="ECO:0000256" key="3">
    <source>
        <dbReference type="ARBA" id="ARBA00013194"/>
    </source>
</evidence>
<dbReference type="EMBL" id="DWYA01000035">
    <property type="protein sequence ID" value="HJB39450.1"/>
    <property type="molecule type" value="Genomic_DNA"/>
</dbReference>
<comment type="subcellular location">
    <subcellularLocation>
        <location evidence="12">Cytoplasm</location>
    </subcellularLocation>
    <text evidence="12">About half TF is bound to the ribosome near the polypeptide exit tunnel while the other half is free in the cytoplasm.</text>
</comment>
<evidence type="ECO:0000256" key="8">
    <source>
        <dbReference type="ARBA" id="ARBA00023235"/>
    </source>
</evidence>
<keyword evidence="8 12" id="KW-0413">Isomerase</keyword>
<dbReference type="Pfam" id="PF05697">
    <property type="entry name" value="Trigger_N"/>
    <property type="match status" value="1"/>
</dbReference>
<protein>
    <recommendedName>
        <fullName evidence="4 12">Trigger factor</fullName>
        <shortName evidence="12">TF</shortName>
        <ecNumber evidence="3 12">5.2.1.8</ecNumber>
    </recommendedName>
    <alternativeName>
        <fullName evidence="11 12">PPIase</fullName>
    </alternativeName>
</protein>
<feature type="region of interest" description="Disordered" evidence="15">
    <location>
        <begin position="426"/>
        <end position="456"/>
    </location>
</feature>
<evidence type="ECO:0000256" key="11">
    <source>
        <dbReference type="ARBA" id="ARBA00029986"/>
    </source>
</evidence>
<dbReference type="InterPro" id="IPR036611">
    <property type="entry name" value="Trigger_fac_ribosome-bd_sf"/>
</dbReference>
<evidence type="ECO:0000256" key="15">
    <source>
        <dbReference type="SAM" id="MobiDB-lite"/>
    </source>
</evidence>
<name>A0A9D2M0Y6_9FIRM</name>
<dbReference type="GO" id="GO:0015031">
    <property type="term" value="P:protein transport"/>
    <property type="evidence" value="ECO:0007669"/>
    <property type="project" value="UniProtKB-UniRule"/>
</dbReference>
<dbReference type="GO" id="GO:0043022">
    <property type="term" value="F:ribosome binding"/>
    <property type="evidence" value="ECO:0007669"/>
    <property type="project" value="TreeGrafter"/>
</dbReference>
<dbReference type="InterPro" id="IPR001179">
    <property type="entry name" value="PPIase_FKBP_dom"/>
</dbReference>
<evidence type="ECO:0000259" key="16">
    <source>
        <dbReference type="PROSITE" id="PS50059"/>
    </source>
</evidence>
<evidence type="ECO:0000256" key="9">
    <source>
        <dbReference type="ARBA" id="ARBA00023306"/>
    </source>
</evidence>
<dbReference type="GO" id="GO:0051301">
    <property type="term" value="P:cell division"/>
    <property type="evidence" value="ECO:0007669"/>
    <property type="project" value="UniProtKB-KW"/>
</dbReference>
<evidence type="ECO:0000256" key="10">
    <source>
        <dbReference type="ARBA" id="ARBA00024849"/>
    </source>
</evidence>
<dbReference type="InterPro" id="IPR008880">
    <property type="entry name" value="Trigger_fac_C"/>
</dbReference>
<dbReference type="PANTHER" id="PTHR30560">
    <property type="entry name" value="TRIGGER FACTOR CHAPERONE AND PEPTIDYL-PROLYL CIS/TRANS ISOMERASE"/>
    <property type="match status" value="1"/>
</dbReference>
<dbReference type="SUPFAM" id="SSF102735">
    <property type="entry name" value="Trigger factor ribosome-binding domain"/>
    <property type="match status" value="1"/>
</dbReference>
<evidence type="ECO:0000256" key="7">
    <source>
        <dbReference type="ARBA" id="ARBA00023186"/>
    </source>
</evidence>
<gene>
    <name evidence="12 17" type="primary">tig</name>
    <name evidence="17" type="ORF">H9943_03530</name>
</gene>
<dbReference type="FunFam" id="3.10.50.40:FF:000001">
    <property type="entry name" value="Trigger factor"/>
    <property type="match status" value="1"/>
</dbReference>
<dbReference type="Gene3D" id="3.10.50.40">
    <property type="match status" value="1"/>
</dbReference>
<keyword evidence="7 12" id="KW-0143">Chaperone</keyword>
<keyword evidence="12" id="KW-0963">Cytoplasm</keyword>
<evidence type="ECO:0000256" key="1">
    <source>
        <dbReference type="ARBA" id="ARBA00000971"/>
    </source>
</evidence>
<evidence type="ECO:0000256" key="2">
    <source>
        <dbReference type="ARBA" id="ARBA00005464"/>
    </source>
</evidence>
<reference evidence="17" key="1">
    <citation type="journal article" date="2021" name="PeerJ">
        <title>Extensive microbial diversity within the chicken gut microbiome revealed by metagenomics and culture.</title>
        <authorList>
            <person name="Gilroy R."/>
            <person name="Ravi A."/>
            <person name="Getino M."/>
            <person name="Pursley I."/>
            <person name="Horton D.L."/>
            <person name="Alikhan N.F."/>
            <person name="Baker D."/>
            <person name="Gharbi K."/>
            <person name="Hall N."/>
            <person name="Watson M."/>
            <person name="Adriaenssens E.M."/>
            <person name="Foster-Nyarko E."/>
            <person name="Jarju S."/>
            <person name="Secka A."/>
            <person name="Antonio M."/>
            <person name="Oren A."/>
            <person name="Chaudhuri R.R."/>
            <person name="La Ragione R."/>
            <person name="Hildebrand F."/>
            <person name="Pallen M.J."/>
        </authorList>
    </citation>
    <scope>NUCLEOTIDE SEQUENCE</scope>
    <source>
        <strain evidence="17">ChiBcec8-14828</strain>
    </source>
</reference>
<proteinExistence type="inferred from homology"/>
<evidence type="ECO:0000256" key="12">
    <source>
        <dbReference type="HAMAP-Rule" id="MF_00303"/>
    </source>
</evidence>
<evidence type="ECO:0000313" key="18">
    <source>
        <dbReference type="Proteomes" id="UP000824209"/>
    </source>
</evidence>
<evidence type="ECO:0000256" key="13">
    <source>
        <dbReference type="PROSITE-ProRule" id="PRU00277"/>
    </source>
</evidence>
<dbReference type="SUPFAM" id="SSF54534">
    <property type="entry name" value="FKBP-like"/>
    <property type="match status" value="1"/>
</dbReference>
<dbReference type="InterPro" id="IPR005215">
    <property type="entry name" value="Trig_fac"/>
</dbReference>
<evidence type="ECO:0000256" key="6">
    <source>
        <dbReference type="ARBA" id="ARBA00023110"/>
    </source>
</evidence>
<sequence>MKLVKNEKLENNRHELQFSIDAETFNAAVNEAFKREAAKYNIPGFRKGKAPRHMIEKMFGADVFHYPAINDLFPAAYDAAVKESGIDPVDRPEAEVVSSSTEDGAVLKVTVTVKPEVKIGKYTGLKATKKANTVEDAEVEAEIDRMRERNARIVPREGKAENGDTAVIDFEGFMDGVAFNGGKGEEFPLVLGSGQFIPGFEDQVVGHEAGEEFDVNVTFPEEYQATELAGKPAVFKVKIHEVKAKELPAADDEFAKDVSEYDTLNELKASIRKGMEEQKESRNELEVENALVDQIVEGMEADIPACMIETRIDEMVRDFEFRLQQQGLKLKDYLKYIGGDEAKFREGFKEQAEKQVKIRLALEKVVELENIEASDEDFDKEVNRIAEAYKMEADKVRAIVPEAEVRKDLAVNKAIDFIKSNAKVTAEKATKAKRTTKKAAAAKAEKTEENTEETAE</sequence>
<comment type="function">
    <text evidence="10 12">Involved in protein export. Acts as a chaperone by maintaining the newly synthesized protein in an open conformation. Functions as a peptidyl-prolyl cis-trans isomerase.</text>
</comment>
<dbReference type="SUPFAM" id="SSF109998">
    <property type="entry name" value="Triger factor/SurA peptide-binding domain-like"/>
    <property type="match status" value="1"/>
</dbReference>
<keyword evidence="9 12" id="KW-0131">Cell cycle</keyword>
<dbReference type="Proteomes" id="UP000824209">
    <property type="component" value="Unassembled WGS sequence"/>
</dbReference>